<dbReference type="GO" id="GO:0005886">
    <property type="term" value="C:plasma membrane"/>
    <property type="evidence" value="ECO:0007669"/>
    <property type="project" value="TreeGrafter"/>
</dbReference>
<organism evidence="11 12">
    <name type="scientific">Mortierella hygrophila</name>
    <dbReference type="NCBI Taxonomy" id="979708"/>
    <lineage>
        <taxon>Eukaryota</taxon>
        <taxon>Fungi</taxon>
        <taxon>Fungi incertae sedis</taxon>
        <taxon>Mucoromycota</taxon>
        <taxon>Mortierellomycotina</taxon>
        <taxon>Mortierellomycetes</taxon>
        <taxon>Mortierellales</taxon>
        <taxon>Mortierellaceae</taxon>
        <taxon>Mortierella</taxon>
    </lineage>
</organism>
<evidence type="ECO:0000256" key="1">
    <source>
        <dbReference type="ARBA" id="ARBA00001947"/>
    </source>
</evidence>
<comment type="similarity">
    <text evidence="2">Belongs to the peptidase M13 family.</text>
</comment>
<evidence type="ECO:0000259" key="10">
    <source>
        <dbReference type="Pfam" id="PF05649"/>
    </source>
</evidence>
<dbReference type="GO" id="GO:0004222">
    <property type="term" value="F:metalloendopeptidase activity"/>
    <property type="evidence" value="ECO:0007669"/>
    <property type="project" value="InterPro"/>
</dbReference>
<dbReference type="PROSITE" id="PS51885">
    <property type="entry name" value="NEPRILYSIN"/>
    <property type="match status" value="1"/>
</dbReference>
<dbReference type="AlphaFoldDB" id="A0A9P6K4D5"/>
<dbReference type="PANTHER" id="PTHR11733:SF167">
    <property type="entry name" value="FI17812P1-RELATED"/>
    <property type="match status" value="1"/>
</dbReference>
<dbReference type="EMBL" id="JAAAXW010000074">
    <property type="protein sequence ID" value="KAF9545318.1"/>
    <property type="molecule type" value="Genomic_DNA"/>
</dbReference>
<dbReference type="InterPro" id="IPR008753">
    <property type="entry name" value="Peptidase_M13_N"/>
</dbReference>
<feature type="chain" id="PRO_5040339593" description="Zincin" evidence="8">
    <location>
        <begin position="22"/>
        <end position="747"/>
    </location>
</feature>
<proteinExistence type="inferred from homology"/>
<keyword evidence="7" id="KW-0482">Metalloprotease</keyword>
<feature type="signal peptide" evidence="8">
    <location>
        <begin position="1"/>
        <end position="21"/>
    </location>
</feature>
<dbReference type="SUPFAM" id="SSF55486">
    <property type="entry name" value="Metalloproteases ('zincins'), catalytic domain"/>
    <property type="match status" value="1"/>
</dbReference>
<evidence type="ECO:0000313" key="12">
    <source>
        <dbReference type="Proteomes" id="UP000723463"/>
    </source>
</evidence>
<dbReference type="InterPro" id="IPR042089">
    <property type="entry name" value="Peptidase_M13_dom_2"/>
</dbReference>
<feature type="domain" description="Peptidase M13 C-terminal" evidence="9">
    <location>
        <begin position="532"/>
        <end position="746"/>
    </location>
</feature>
<evidence type="ECO:0000256" key="5">
    <source>
        <dbReference type="ARBA" id="ARBA00022801"/>
    </source>
</evidence>
<dbReference type="Proteomes" id="UP000723463">
    <property type="component" value="Unassembled WGS sequence"/>
</dbReference>
<dbReference type="Pfam" id="PF01431">
    <property type="entry name" value="Peptidase_M13"/>
    <property type="match status" value="1"/>
</dbReference>
<keyword evidence="6" id="KW-0862">Zinc</keyword>
<keyword evidence="5" id="KW-0378">Hydrolase</keyword>
<sequence>MVTPKTQILMAIGVALGVVQAGPISIRADKPSFDNKATCKSAQCKLTANGIISDMDPSVDPCQDFAKFTCGGFYKKNDIPAGRGQIGPFDFLNENNDRILRTIVDPSQGKTPKAPAGDVAAQNNIKKIQDLFGSCMDEKAISKAGRKPLHDEIQKFIKSFPVSDSPVDKKTLSRTLGRIAQYGFLNPGFLSLKVSVDFNNPEANMLTISENGLGLASPNLYKDEKTVKEYRETVATMFQTVLGGEDVAKRGKPLTPKDIKKEWTDAAKDAVDFEIQLAAIRTTFSDMLDPKNNRRPVTIEQLNAMTPSIDWFIFLQESFPPGLKYNGLIIASSMIFHNKLEGLLKKTASKNFQRYFTWVLIRSLSENLAQPYKQPKVNFDSFTNGISAAAPNDRWATCMTVTNTNLVHITGHYFVKAVFKDNSRQEALAIVDNIISSYEKNFPTLGWLDKTTRDGAVKKLKAIVKAIGYSTENPDEVSAKSLDDFYKGYDVASKDYFGNQVRFMRWTTAKAFAALPLPVDRDAFGMSLTTVNGFYSASSNSIYIPAGILQTPVFHIENPEYVNYGGMGTIGGHEIGHAFDNNGRYFDSVGRYMNWWTNATSQAFEDKTKCFVDQYNKYTIKGPKNENVNVNGEMTLPENLADNAGIKMAFRSWQSRFQSDPKGSKIANFKLPGLDKYTPEQLFFISYGRLWCTKMTPESLVDLVNHNNHSPPQWRINGAAQNSPDFAKAFKCKANAPMNPNKKCEVW</sequence>
<comment type="caution">
    <text evidence="11">The sequence shown here is derived from an EMBL/GenBank/DDBJ whole genome shotgun (WGS) entry which is preliminary data.</text>
</comment>
<accession>A0A9P6K4D5</accession>
<dbReference type="Gene3D" id="3.40.390.10">
    <property type="entry name" value="Collagenase (Catalytic Domain)"/>
    <property type="match status" value="1"/>
</dbReference>
<evidence type="ECO:0000256" key="2">
    <source>
        <dbReference type="ARBA" id="ARBA00007357"/>
    </source>
</evidence>
<dbReference type="Gene3D" id="1.10.1380.10">
    <property type="entry name" value="Neutral endopeptidase , domain2"/>
    <property type="match status" value="1"/>
</dbReference>
<name>A0A9P6K4D5_9FUNG</name>
<dbReference type="InterPro" id="IPR018497">
    <property type="entry name" value="Peptidase_M13_C"/>
</dbReference>
<comment type="cofactor">
    <cofactor evidence="1">
        <name>Zn(2+)</name>
        <dbReference type="ChEBI" id="CHEBI:29105"/>
    </cofactor>
</comment>
<evidence type="ECO:0000256" key="3">
    <source>
        <dbReference type="ARBA" id="ARBA00022670"/>
    </source>
</evidence>
<dbReference type="InterPro" id="IPR000718">
    <property type="entry name" value="Peptidase_M13"/>
</dbReference>
<keyword evidence="4" id="KW-0479">Metal-binding</keyword>
<protein>
    <recommendedName>
        <fullName evidence="13">Zincin</fullName>
    </recommendedName>
</protein>
<keyword evidence="12" id="KW-1185">Reference proteome</keyword>
<dbReference type="InterPro" id="IPR024079">
    <property type="entry name" value="MetalloPept_cat_dom_sf"/>
</dbReference>
<evidence type="ECO:0000256" key="6">
    <source>
        <dbReference type="ARBA" id="ARBA00022833"/>
    </source>
</evidence>
<evidence type="ECO:0000256" key="8">
    <source>
        <dbReference type="SAM" id="SignalP"/>
    </source>
</evidence>
<evidence type="ECO:0000313" key="11">
    <source>
        <dbReference type="EMBL" id="KAF9545318.1"/>
    </source>
</evidence>
<dbReference type="GO" id="GO:0016485">
    <property type="term" value="P:protein processing"/>
    <property type="evidence" value="ECO:0007669"/>
    <property type="project" value="TreeGrafter"/>
</dbReference>
<gene>
    <name evidence="11" type="ORF">EC957_011072</name>
</gene>
<dbReference type="GO" id="GO:0046872">
    <property type="term" value="F:metal ion binding"/>
    <property type="evidence" value="ECO:0007669"/>
    <property type="project" value="UniProtKB-KW"/>
</dbReference>
<dbReference type="PRINTS" id="PR00786">
    <property type="entry name" value="NEPRILYSIN"/>
</dbReference>
<dbReference type="PANTHER" id="PTHR11733">
    <property type="entry name" value="ZINC METALLOPROTEASE FAMILY M13 NEPRILYSIN-RELATED"/>
    <property type="match status" value="1"/>
</dbReference>
<evidence type="ECO:0000256" key="4">
    <source>
        <dbReference type="ARBA" id="ARBA00022723"/>
    </source>
</evidence>
<keyword evidence="3" id="KW-0645">Protease</keyword>
<evidence type="ECO:0008006" key="13">
    <source>
        <dbReference type="Google" id="ProtNLM"/>
    </source>
</evidence>
<keyword evidence="8" id="KW-0732">Signal</keyword>
<evidence type="ECO:0000259" key="9">
    <source>
        <dbReference type="Pfam" id="PF01431"/>
    </source>
</evidence>
<dbReference type="Pfam" id="PF05649">
    <property type="entry name" value="Peptidase_M13_N"/>
    <property type="match status" value="1"/>
</dbReference>
<reference evidence="11" key="1">
    <citation type="journal article" date="2020" name="Fungal Divers.">
        <title>Resolving the Mortierellaceae phylogeny through synthesis of multi-gene phylogenetics and phylogenomics.</title>
        <authorList>
            <person name="Vandepol N."/>
            <person name="Liber J."/>
            <person name="Desiro A."/>
            <person name="Na H."/>
            <person name="Kennedy M."/>
            <person name="Barry K."/>
            <person name="Grigoriev I.V."/>
            <person name="Miller A.N."/>
            <person name="O'Donnell K."/>
            <person name="Stajich J.E."/>
            <person name="Bonito G."/>
        </authorList>
    </citation>
    <scope>NUCLEOTIDE SEQUENCE</scope>
    <source>
        <strain evidence="11">NRRL 2591</strain>
    </source>
</reference>
<evidence type="ECO:0000256" key="7">
    <source>
        <dbReference type="ARBA" id="ARBA00023049"/>
    </source>
</evidence>
<dbReference type="CDD" id="cd08662">
    <property type="entry name" value="M13"/>
    <property type="match status" value="1"/>
</dbReference>
<feature type="domain" description="Peptidase M13 N-terminal" evidence="10">
    <location>
        <begin position="61"/>
        <end position="469"/>
    </location>
</feature>